<name>A0ABX1JMS7_9MICC</name>
<evidence type="ECO:0000313" key="3">
    <source>
        <dbReference type="Proteomes" id="UP000523795"/>
    </source>
</evidence>
<dbReference type="PANTHER" id="PTHR43439">
    <property type="entry name" value="PHENYLACETATE-COENZYME A LIGASE"/>
    <property type="match status" value="1"/>
</dbReference>
<organism evidence="2 3">
    <name type="scientific">Arthrobacter deserti</name>
    <dbReference type="NCBI Taxonomy" id="1742687"/>
    <lineage>
        <taxon>Bacteria</taxon>
        <taxon>Bacillati</taxon>
        <taxon>Actinomycetota</taxon>
        <taxon>Actinomycetes</taxon>
        <taxon>Micrococcales</taxon>
        <taxon>Micrococcaceae</taxon>
        <taxon>Arthrobacter</taxon>
    </lineage>
</organism>
<evidence type="ECO:0000313" key="2">
    <source>
        <dbReference type="EMBL" id="NKX50587.1"/>
    </source>
</evidence>
<evidence type="ECO:0000256" key="1">
    <source>
        <dbReference type="SAM" id="MobiDB-lite"/>
    </source>
</evidence>
<feature type="region of interest" description="Disordered" evidence="1">
    <location>
        <begin position="1"/>
        <end position="27"/>
    </location>
</feature>
<dbReference type="InterPro" id="IPR051414">
    <property type="entry name" value="Adenylate-forming_Reductase"/>
</dbReference>
<dbReference type="EMBL" id="JAAZSR010000106">
    <property type="protein sequence ID" value="NKX50587.1"/>
    <property type="molecule type" value="Genomic_DNA"/>
</dbReference>
<keyword evidence="3" id="KW-1185">Reference proteome</keyword>
<gene>
    <name evidence="2" type="ORF">HER39_08405</name>
</gene>
<sequence>MNITAGTKARTSAPAEPETPNPEERMSRDELEALQLQRLQHTVAYAYERVPMYTRKFDEAGVHPSDLKELADLARFPYTDKEDLRRSYPFGMFAVPQHEVARIHASSGTTGRPTVVGYTKGDLERWENLFARSLRASGVKRGWKVHNAYGYGLFTGGLGAHYGAEK</sequence>
<dbReference type="PANTHER" id="PTHR43439:SF1">
    <property type="entry name" value="PHENYLACETATE-COENZYME A LIGASE"/>
    <property type="match status" value="1"/>
</dbReference>
<reference evidence="2 3" key="1">
    <citation type="submission" date="2020-04" db="EMBL/GenBank/DDBJ databases">
        <authorList>
            <person name="Liu S."/>
        </authorList>
    </citation>
    <scope>NUCLEOTIDE SEQUENCE [LARGE SCALE GENOMIC DNA]</scope>
    <source>
        <strain evidence="2 3">CGMCC 1.15091</strain>
    </source>
</reference>
<dbReference type="GO" id="GO:0016874">
    <property type="term" value="F:ligase activity"/>
    <property type="evidence" value="ECO:0007669"/>
    <property type="project" value="UniProtKB-KW"/>
</dbReference>
<dbReference type="SUPFAM" id="SSF56801">
    <property type="entry name" value="Acetyl-CoA synthetase-like"/>
    <property type="match status" value="1"/>
</dbReference>
<keyword evidence="2" id="KW-0436">Ligase</keyword>
<accession>A0ABX1JMS7</accession>
<dbReference type="Proteomes" id="UP000523795">
    <property type="component" value="Unassembled WGS sequence"/>
</dbReference>
<proteinExistence type="predicted"/>
<comment type="caution">
    <text evidence="2">The sequence shown here is derived from an EMBL/GenBank/DDBJ whole genome shotgun (WGS) entry which is preliminary data.</text>
</comment>
<dbReference type="Gene3D" id="3.40.50.12780">
    <property type="entry name" value="N-terminal domain of ligase-like"/>
    <property type="match status" value="1"/>
</dbReference>
<feature type="non-terminal residue" evidence="2">
    <location>
        <position position="166"/>
    </location>
</feature>
<dbReference type="InterPro" id="IPR042099">
    <property type="entry name" value="ANL_N_sf"/>
</dbReference>
<protein>
    <submittedName>
        <fullName evidence="2">Phenylacetate--CoA ligase</fullName>
    </submittedName>
</protein>